<gene>
    <name evidence="11" type="ORF">GMJLKIPL_3019</name>
</gene>
<feature type="transmembrane region" description="Helical" evidence="9">
    <location>
        <begin position="245"/>
        <end position="262"/>
    </location>
</feature>
<reference evidence="11" key="2">
    <citation type="submission" date="2021-08" db="EMBL/GenBank/DDBJ databases">
        <authorList>
            <person name="Tani A."/>
            <person name="Ola A."/>
            <person name="Ogura Y."/>
            <person name="Katsura K."/>
            <person name="Hayashi T."/>
        </authorList>
    </citation>
    <scope>NUCLEOTIDE SEQUENCE</scope>
    <source>
        <strain evidence="11">DSM 17168</strain>
    </source>
</reference>
<protein>
    <recommendedName>
        <fullName evidence="10">Potassium channel domain-containing protein</fullName>
    </recommendedName>
</protein>
<evidence type="ECO:0000313" key="11">
    <source>
        <dbReference type="EMBL" id="GJE01090.1"/>
    </source>
</evidence>
<keyword evidence="4 9" id="KW-1133">Transmembrane helix</keyword>
<evidence type="ECO:0000256" key="6">
    <source>
        <dbReference type="ARBA" id="ARBA00023136"/>
    </source>
</evidence>
<organism evidence="11 12">
    <name type="scientific">Methylobacterium isbiliense</name>
    <dbReference type="NCBI Taxonomy" id="315478"/>
    <lineage>
        <taxon>Bacteria</taxon>
        <taxon>Pseudomonadati</taxon>
        <taxon>Pseudomonadota</taxon>
        <taxon>Alphaproteobacteria</taxon>
        <taxon>Hyphomicrobiales</taxon>
        <taxon>Methylobacteriaceae</taxon>
        <taxon>Methylobacterium</taxon>
    </lineage>
</organism>
<dbReference type="PRINTS" id="PR00169">
    <property type="entry name" value="KCHANNEL"/>
</dbReference>
<keyword evidence="6 9" id="KW-0472">Membrane</keyword>
<dbReference type="PANTHER" id="PTHR11537">
    <property type="entry name" value="VOLTAGE-GATED POTASSIUM CHANNEL"/>
    <property type="match status" value="1"/>
</dbReference>
<dbReference type="InterPro" id="IPR013099">
    <property type="entry name" value="K_chnl_dom"/>
</dbReference>
<dbReference type="Gene3D" id="1.20.120.350">
    <property type="entry name" value="Voltage-gated potassium channels. Chain C"/>
    <property type="match status" value="1"/>
</dbReference>
<evidence type="ECO:0000313" key="12">
    <source>
        <dbReference type="Proteomes" id="UP001055153"/>
    </source>
</evidence>
<evidence type="ECO:0000256" key="9">
    <source>
        <dbReference type="SAM" id="Phobius"/>
    </source>
</evidence>
<evidence type="ECO:0000256" key="7">
    <source>
        <dbReference type="ARBA" id="ARBA00023303"/>
    </source>
</evidence>
<evidence type="ECO:0000256" key="4">
    <source>
        <dbReference type="ARBA" id="ARBA00022989"/>
    </source>
</evidence>
<dbReference type="PRINTS" id="PR01463">
    <property type="entry name" value="EAGCHANLFMLY"/>
</dbReference>
<feature type="domain" description="Potassium channel" evidence="10">
    <location>
        <begin position="193"/>
        <end position="266"/>
    </location>
</feature>
<proteinExistence type="predicted"/>
<evidence type="ECO:0000256" key="2">
    <source>
        <dbReference type="ARBA" id="ARBA00022448"/>
    </source>
</evidence>
<feature type="transmembrane region" description="Helical" evidence="9">
    <location>
        <begin position="73"/>
        <end position="92"/>
    </location>
</feature>
<evidence type="ECO:0000256" key="8">
    <source>
        <dbReference type="SAM" id="MobiDB-lite"/>
    </source>
</evidence>
<keyword evidence="12" id="KW-1185">Reference proteome</keyword>
<dbReference type="EMBL" id="BPQQ01000034">
    <property type="protein sequence ID" value="GJE01090.1"/>
    <property type="molecule type" value="Genomic_DNA"/>
</dbReference>
<evidence type="ECO:0000259" key="10">
    <source>
        <dbReference type="Pfam" id="PF07885"/>
    </source>
</evidence>
<feature type="transmembrane region" description="Helical" evidence="9">
    <location>
        <begin position="185"/>
        <end position="205"/>
    </location>
</feature>
<dbReference type="InterPro" id="IPR003938">
    <property type="entry name" value="K_chnl_volt-dep_EAG/ELK/ERG"/>
</dbReference>
<accession>A0ABQ4SF04</accession>
<keyword evidence="5" id="KW-0406">Ion transport</keyword>
<evidence type="ECO:0000256" key="5">
    <source>
        <dbReference type="ARBA" id="ARBA00023065"/>
    </source>
</evidence>
<name>A0ABQ4SF04_9HYPH</name>
<keyword evidence="7" id="KW-0407">Ion channel</keyword>
<dbReference type="PANTHER" id="PTHR11537:SF254">
    <property type="entry name" value="POTASSIUM VOLTAGE-GATED CHANNEL PROTEIN SHAB"/>
    <property type="match status" value="1"/>
</dbReference>
<evidence type="ECO:0000256" key="1">
    <source>
        <dbReference type="ARBA" id="ARBA00004141"/>
    </source>
</evidence>
<dbReference type="InterPro" id="IPR028325">
    <property type="entry name" value="VG_K_chnl"/>
</dbReference>
<dbReference type="SUPFAM" id="SSF81324">
    <property type="entry name" value="Voltage-gated potassium channels"/>
    <property type="match status" value="1"/>
</dbReference>
<dbReference type="Proteomes" id="UP001055153">
    <property type="component" value="Unassembled WGS sequence"/>
</dbReference>
<evidence type="ECO:0000256" key="3">
    <source>
        <dbReference type="ARBA" id="ARBA00022692"/>
    </source>
</evidence>
<keyword evidence="3 9" id="KW-0812">Transmembrane</keyword>
<comment type="subcellular location">
    <subcellularLocation>
        <location evidence="1">Membrane</location>
        <topology evidence="1">Multi-pass membrane protein</topology>
    </subcellularLocation>
</comment>
<reference evidence="11" key="1">
    <citation type="journal article" date="2021" name="Front. Microbiol.">
        <title>Comprehensive Comparative Genomics and Phenotyping of Methylobacterium Species.</title>
        <authorList>
            <person name="Alessa O."/>
            <person name="Ogura Y."/>
            <person name="Fujitani Y."/>
            <person name="Takami H."/>
            <person name="Hayashi T."/>
            <person name="Sahin N."/>
            <person name="Tani A."/>
        </authorList>
    </citation>
    <scope>NUCLEOTIDE SEQUENCE</scope>
    <source>
        <strain evidence="11">DSM 17168</strain>
    </source>
</reference>
<dbReference type="Pfam" id="PF07885">
    <property type="entry name" value="Ion_trans_2"/>
    <property type="match status" value="1"/>
</dbReference>
<dbReference type="Gene3D" id="1.10.287.70">
    <property type="match status" value="1"/>
</dbReference>
<dbReference type="InterPro" id="IPR027359">
    <property type="entry name" value="Volt_channel_dom_sf"/>
</dbReference>
<feature type="region of interest" description="Disordered" evidence="8">
    <location>
        <begin position="11"/>
        <end position="42"/>
    </location>
</feature>
<keyword evidence="2" id="KW-0813">Transport</keyword>
<feature type="compositionally biased region" description="Basic residues" evidence="8">
    <location>
        <begin position="18"/>
        <end position="35"/>
    </location>
</feature>
<feature type="transmembrane region" description="Helical" evidence="9">
    <location>
        <begin position="136"/>
        <end position="157"/>
    </location>
</feature>
<sequence>MSLTDDGRLRPVGIGTRRAGKPGASRRRIAPHPRNVHAPGPGAAEACVPMTSLRERLQELYDGDSDRAHRFRYGLLAFDLATLLFIVVSSFMPRQPAVEAVDVLIGLAVASDFLSRLAICPRPAREFLRPTTWADLAAIASFLAPIVGEGAGFLRILRTLRLLRTYQLLDRLRVDFPFFRRNEEVIIAVVNLAVFIFVMTSIVYATQHRSNPNIGNYVDALYFTVTSLTTTGYGDVTLQGTGGRLISVVVMICGVTLFLRLAQVLFRPYKVRFPCPTCGLQRHEPDAVHCKACGTLLNIPDEGSD</sequence>
<comment type="caution">
    <text evidence="11">The sequence shown here is derived from an EMBL/GenBank/DDBJ whole genome shotgun (WGS) entry which is preliminary data.</text>
</comment>